<evidence type="ECO:0000313" key="3">
    <source>
        <dbReference type="Proteomes" id="UP001431926"/>
    </source>
</evidence>
<evidence type="ECO:0000256" key="1">
    <source>
        <dbReference type="SAM" id="MobiDB-lite"/>
    </source>
</evidence>
<dbReference type="EMBL" id="CP109491">
    <property type="protein sequence ID" value="WUX41414.1"/>
    <property type="molecule type" value="Genomic_DNA"/>
</dbReference>
<accession>A0ABZ1ZRN3</accession>
<dbReference type="Proteomes" id="UP001431926">
    <property type="component" value="Chromosome"/>
</dbReference>
<feature type="compositionally biased region" description="Basic and acidic residues" evidence="1">
    <location>
        <begin position="103"/>
        <end position="114"/>
    </location>
</feature>
<proteinExistence type="predicted"/>
<dbReference type="Pfam" id="PF19459">
    <property type="entry name" value="DUF5996"/>
    <property type="match status" value="1"/>
</dbReference>
<gene>
    <name evidence="2" type="ORF">OG367_36600</name>
</gene>
<sequence>MQRQPLEPAAARWTENNGSDLALLPYDDVRTAPDAPAEILQFCDTAYVAGARLAGWNTDRLCPGGSDRPPGTGHSTSPAQNVNREESAGDGRDSGRLTQIRTRGRDGAVHGRAP</sequence>
<organism evidence="2 3">
    <name type="scientific">Streptomyces anulatus</name>
    <name type="common">Streptomyces chrysomallus</name>
    <dbReference type="NCBI Taxonomy" id="1892"/>
    <lineage>
        <taxon>Bacteria</taxon>
        <taxon>Bacillati</taxon>
        <taxon>Actinomycetota</taxon>
        <taxon>Actinomycetes</taxon>
        <taxon>Kitasatosporales</taxon>
        <taxon>Streptomycetaceae</taxon>
        <taxon>Streptomyces</taxon>
    </lineage>
</organism>
<keyword evidence="3" id="KW-1185">Reference proteome</keyword>
<feature type="region of interest" description="Disordered" evidence="1">
    <location>
        <begin position="58"/>
        <end position="114"/>
    </location>
</feature>
<dbReference type="InterPro" id="IPR046038">
    <property type="entry name" value="DUF5996"/>
</dbReference>
<evidence type="ECO:0000313" key="2">
    <source>
        <dbReference type="EMBL" id="WUX41414.1"/>
    </source>
</evidence>
<reference evidence="2" key="1">
    <citation type="submission" date="2022-10" db="EMBL/GenBank/DDBJ databases">
        <title>The complete genomes of actinobacterial strains from the NBC collection.</title>
        <authorList>
            <person name="Joergensen T.S."/>
            <person name="Alvarez Arevalo M."/>
            <person name="Sterndorff E.B."/>
            <person name="Faurdal D."/>
            <person name="Vuksanovic O."/>
            <person name="Mourched A.-S."/>
            <person name="Charusanti P."/>
            <person name="Shaw S."/>
            <person name="Blin K."/>
            <person name="Weber T."/>
        </authorList>
    </citation>
    <scope>NUCLEOTIDE SEQUENCE</scope>
    <source>
        <strain evidence="2">NBC_01436</strain>
    </source>
</reference>
<name>A0ABZ1ZRN3_STRAQ</name>
<feature type="compositionally biased region" description="Polar residues" evidence="1">
    <location>
        <begin position="73"/>
        <end position="82"/>
    </location>
</feature>
<feature type="compositionally biased region" description="Basic and acidic residues" evidence="1">
    <location>
        <begin position="83"/>
        <end position="95"/>
    </location>
</feature>
<protein>
    <submittedName>
        <fullName evidence="2">DUF5996 family protein</fullName>
    </submittedName>
</protein>